<dbReference type="SUPFAM" id="SSF51556">
    <property type="entry name" value="Metallo-dependent hydrolases"/>
    <property type="match status" value="1"/>
</dbReference>
<dbReference type="Gene3D" id="3.40.50.10910">
    <property type="entry name" value="Amidohydrolase"/>
    <property type="match status" value="1"/>
</dbReference>
<dbReference type="InterPro" id="IPR032466">
    <property type="entry name" value="Metal_Hydrolase"/>
</dbReference>
<dbReference type="Gene3D" id="1.20.58.520">
    <property type="entry name" value="Amidohydrolase"/>
    <property type="match status" value="1"/>
</dbReference>
<evidence type="ECO:0000313" key="2">
    <source>
        <dbReference type="EMBL" id="MBL1408876.1"/>
    </source>
</evidence>
<evidence type="ECO:0000313" key="3">
    <source>
        <dbReference type="Proteomes" id="UP000625283"/>
    </source>
</evidence>
<dbReference type="EMBL" id="JAERTY010000004">
    <property type="protein sequence ID" value="MBL1408876.1"/>
    <property type="molecule type" value="Genomic_DNA"/>
</dbReference>
<dbReference type="PANTHER" id="PTHR43135">
    <property type="entry name" value="ALPHA-D-RIBOSE 1-METHYLPHOSPHONATE 5-TRIPHOSPHATE DIPHOSPHATASE"/>
    <property type="match status" value="1"/>
</dbReference>
<organism evidence="2 3">
    <name type="scientific">Sphingobacterium faecale</name>
    <dbReference type="NCBI Taxonomy" id="2803775"/>
    <lineage>
        <taxon>Bacteria</taxon>
        <taxon>Pseudomonadati</taxon>
        <taxon>Bacteroidota</taxon>
        <taxon>Sphingobacteriia</taxon>
        <taxon>Sphingobacteriales</taxon>
        <taxon>Sphingobacteriaceae</taxon>
        <taxon>Sphingobacterium</taxon>
    </lineage>
</organism>
<dbReference type="Proteomes" id="UP000625283">
    <property type="component" value="Unassembled WGS sequence"/>
</dbReference>
<proteinExistence type="predicted"/>
<reference evidence="2 3" key="1">
    <citation type="submission" date="2021-01" db="EMBL/GenBank/DDBJ databases">
        <title>C459-1 draft genome sequence.</title>
        <authorList>
            <person name="Zhang X.-F."/>
        </authorList>
    </citation>
    <scope>NUCLEOTIDE SEQUENCE [LARGE SCALE GENOMIC DNA]</scope>
    <source>
        <strain evidence="3">C459-1</strain>
    </source>
</reference>
<feature type="domain" description="Amidohydrolase-related" evidence="1">
    <location>
        <begin position="83"/>
        <end position="410"/>
    </location>
</feature>
<keyword evidence="3" id="KW-1185">Reference proteome</keyword>
<dbReference type="SUPFAM" id="SSF51338">
    <property type="entry name" value="Composite domain of metallo-dependent hydrolases"/>
    <property type="match status" value="1"/>
</dbReference>
<sequence>MNFKSSLRQLILAVVLACGTVSLVSAQTARAILLKNATILDGRAQVRPYQGSILIEDGVIKKISRADIKADAAIEQIDCTGKYLAPGLFDAHIHLSTMDLSDLDKARAYTDVILKGMINHGITTVRDMAGNAPYLEQYKKLIAEGVKRGPDIFHAAQFAGPSYFAMFNSGSKIRMGRSPWERAIADTTDIAKAVKEAKSSGVTAIKTYADLPNGLMQQIVKAATKEGLLVWSHATVFPIQPTDAVRLSVNSISHAADVIFEQIPADSLTLSYAWDQVYKGLKVDVAKLNPLFALMKKNNVYLDPTIFHATNNKLHYAIEVSRLAHEAGVKIVCGTDWIYPEDDAMVPLYDEARIYNHDVGMSALEVLESLTYNAALVTGLKDRGYLAKGLRADILILNQDPRADVKALFLPEMVFQRGNRVK</sequence>
<protein>
    <submittedName>
        <fullName evidence="2">Amidohydrolase family protein</fullName>
    </submittedName>
</protein>
<comment type="caution">
    <text evidence="2">The sequence shown here is derived from an EMBL/GenBank/DDBJ whole genome shotgun (WGS) entry which is preliminary data.</text>
</comment>
<gene>
    <name evidence="2" type="ORF">JKG61_08965</name>
</gene>
<evidence type="ECO:0000259" key="1">
    <source>
        <dbReference type="Pfam" id="PF01979"/>
    </source>
</evidence>
<dbReference type="Pfam" id="PF01979">
    <property type="entry name" value="Amidohydro_1"/>
    <property type="match status" value="1"/>
</dbReference>
<dbReference type="Gene3D" id="2.30.40.10">
    <property type="entry name" value="Urease, subunit C, domain 1"/>
    <property type="match status" value="1"/>
</dbReference>
<dbReference type="InterPro" id="IPR006680">
    <property type="entry name" value="Amidohydro-rel"/>
</dbReference>
<dbReference type="RefSeq" id="WP_202102631.1">
    <property type="nucleotide sequence ID" value="NZ_JAERTY010000004.1"/>
</dbReference>
<name>A0ABS1R2E6_9SPHI</name>
<dbReference type="Gene3D" id="3.30.110.90">
    <property type="entry name" value="Amidohydrolase"/>
    <property type="match status" value="1"/>
</dbReference>
<dbReference type="PANTHER" id="PTHR43135:SF3">
    <property type="entry name" value="ALPHA-D-RIBOSE 1-METHYLPHOSPHONATE 5-TRIPHOSPHATE DIPHOSPHATASE"/>
    <property type="match status" value="1"/>
</dbReference>
<dbReference type="InterPro" id="IPR011059">
    <property type="entry name" value="Metal-dep_hydrolase_composite"/>
</dbReference>
<accession>A0ABS1R2E6</accession>
<dbReference type="InterPro" id="IPR051781">
    <property type="entry name" value="Metallo-dep_Hydrolase"/>
</dbReference>